<feature type="binding site" evidence="4">
    <location>
        <position position="199"/>
    </location>
    <ligand>
        <name>substrate</name>
    </ligand>
</feature>
<dbReference type="Gene3D" id="3.40.50.1000">
    <property type="entry name" value="HAD superfamily/HAD-like"/>
    <property type="match status" value="2"/>
</dbReference>
<dbReference type="OrthoDB" id="413953at2759"/>
<organism evidence="8">
    <name type="scientific">Rodentolepis nana</name>
    <name type="common">Dwarf tapeworm</name>
    <name type="synonym">Hymenolepis nana</name>
    <dbReference type="NCBI Taxonomy" id="102285"/>
    <lineage>
        <taxon>Eukaryota</taxon>
        <taxon>Metazoa</taxon>
        <taxon>Spiralia</taxon>
        <taxon>Lophotrochozoa</taxon>
        <taxon>Platyhelminthes</taxon>
        <taxon>Cestoda</taxon>
        <taxon>Eucestoda</taxon>
        <taxon>Cyclophyllidea</taxon>
        <taxon>Hymenolepididae</taxon>
        <taxon>Rodentolepis</taxon>
    </lineage>
</organism>
<dbReference type="Pfam" id="PF13344">
    <property type="entry name" value="Hydrolase_6"/>
    <property type="match status" value="1"/>
</dbReference>
<dbReference type="PANTHER" id="PTHR19288">
    <property type="entry name" value="4-NITROPHENYLPHOSPHATASE-RELATED"/>
    <property type="match status" value="1"/>
</dbReference>
<evidence type="ECO:0000256" key="5">
    <source>
        <dbReference type="PIRSR" id="PIRSR000915-3"/>
    </source>
</evidence>
<evidence type="ECO:0000256" key="2">
    <source>
        <dbReference type="PIRNR" id="PIRNR000915"/>
    </source>
</evidence>
<keyword evidence="7" id="KW-1185">Reference proteome</keyword>
<feature type="binding site" evidence="5">
    <location>
        <position position="224"/>
    </location>
    <ligand>
        <name>Mg(2+)</name>
        <dbReference type="ChEBI" id="CHEBI:18420"/>
    </ligand>
</feature>
<dbReference type="Pfam" id="PF13242">
    <property type="entry name" value="Hydrolase_like"/>
    <property type="match status" value="1"/>
</dbReference>
<dbReference type="AlphaFoldDB" id="A0A0R3T5U5"/>
<dbReference type="GO" id="GO:0046872">
    <property type="term" value="F:metal ion binding"/>
    <property type="evidence" value="ECO:0007669"/>
    <property type="project" value="UniProtKB-KW"/>
</dbReference>
<dbReference type="GO" id="GO:0005737">
    <property type="term" value="C:cytoplasm"/>
    <property type="evidence" value="ECO:0007669"/>
    <property type="project" value="TreeGrafter"/>
</dbReference>
<dbReference type="NCBIfam" id="TIGR01452">
    <property type="entry name" value="PGP_euk"/>
    <property type="match status" value="1"/>
</dbReference>
<evidence type="ECO:0000313" key="6">
    <source>
        <dbReference type="EMBL" id="VDN98291.1"/>
    </source>
</evidence>
<name>A0A0R3T5U5_RODNA</name>
<reference evidence="8" key="1">
    <citation type="submission" date="2017-02" db="UniProtKB">
        <authorList>
            <consortium name="WormBaseParasite"/>
        </authorList>
    </citation>
    <scope>IDENTIFICATION</scope>
</reference>
<dbReference type="NCBIfam" id="TIGR01460">
    <property type="entry name" value="HAD-SF-IIA"/>
    <property type="match status" value="1"/>
</dbReference>
<sequence length="290" mass="31535">MLKSYKTFMFDADGTLWDSKGIISGAIEFIRYLKESGRNVLLVTNNSTRSVEDYLAKCKKLSLPLELSEIVCTANITANYLARQGIKGPIYVVGQSGIANELDKAGIEHFGTGPDTTPIDDFDASHLRDDVSGVIVGFDPHFNYVKVMKATSYILRGSKFYATNEDALLPCDEFARPGTGAMVASVRKASGVEPIVFGKPCTTVWDFVKKKYGAEEKTSVIVGDRLDTDIQMGKAAGLGTVCVLSGVTSEELLSKVQADPAQAALLAPDFVYPSIREMHKQLLEEDKKSA</sequence>
<feature type="active site" description="Proton donor" evidence="3">
    <location>
        <position position="13"/>
    </location>
</feature>
<feature type="binding site" evidence="5">
    <location>
        <position position="13"/>
    </location>
    <ligand>
        <name>Mg(2+)</name>
        <dbReference type="ChEBI" id="CHEBI:18420"/>
    </ligand>
</feature>
<accession>A0A0R3T5U5</accession>
<dbReference type="PANTHER" id="PTHR19288:SF93">
    <property type="entry name" value="FI11325P-RELATED"/>
    <property type="match status" value="1"/>
</dbReference>
<dbReference type="SUPFAM" id="SSF56784">
    <property type="entry name" value="HAD-like"/>
    <property type="match status" value="1"/>
</dbReference>
<dbReference type="EMBL" id="UZAE01001182">
    <property type="protein sequence ID" value="VDN98291.1"/>
    <property type="molecule type" value="Genomic_DNA"/>
</dbReference>
<comment type="similarity">
    <text evidence="2">Belongs to the HAD-like hydrolase superfamily.</text>
</comment>
<dbReference type="STRING" id="102285.A0A0R3T5U5"/>
<proteinExistence type="inferred from homology"/>
<dbReference type="InterPro" id="IPR006357">
    <property type="entry name" value="HAD-SF_hydro_IIA"/>
</dbReference>
<gene>
    <name evidence="6" type="ORF">HNAJ_LOCUS2432</name>
</gene>
<evidence type="ECO:0000256" key="4">
    <source>
        <dbReference type="PIRSR" id="PIRSR000915-2"/>
    </source>
</evidence>
<dbReference type="PIRSF" id="PIRSF000915">
    <property type="entry name" value="PGP-type_phosphatase"/>
    <property type="match status" value="1"/>
</dbReference>
<protein>
    <submittedName>
        <fullName evidence="8">Phosphoglycolate phosphatase</fullName>
    </submittedName>
</protein>
<keyword evidence="5" id="KW-0460">Magnesium</keyword>
<evidence type="ECO:0000256" key="1">
    <source>
        <dbReference type="ARBA" id="ARBA00022801"/>
    </source>
</evidence>
<feature type="binding site" evidence="5">
    <location>
        <position position="11"/>
    </location>
    <ligand>
        <name>Mg(2+)</name>
        <dbReference type="ChEBI" id="CHEBI:18420"/>
    </ligand>
</feature>
<keyword evidence="5" id="KW-0479">Metal-binding</keyword>
<reference evidence="6 7" key="2">
    <citation type="submission" date="2018-11" db="EMBL/GenBank/DDBJ databases">
        <authorList>
            <consortium name="Pathogen Informatics"/>
        </authorList>
    </citation>
    <scope>NUCLEOTIDE SEQUENCE [LARGE SCALE GENOMIC DNA]</scope>
</reference>
<evidence type="ECO:0000313" key="8">
    <source>
        <dbReference type="WBParaSite" id="HNAJ_0000243301-mRNA-1"/>
    </source>
</evidence>
<keyword evidence="1 2" id="KW-0378">Hydrolase</keyword>
<dbReference type="GO" id="GO:0016791">
    <property type="term" value="F:phosphatase activity"/>
    <property type="evidence" value="ECO:0007669"/>
    <property type="project" value="InterPro"/>
</dbReference>
<comment type="cofactor">
    <cofactor evidence="5">
        <name>Mg(2+)</name>
        <dbReference type="ChEBI" id="CHEBI:18420"/>
    </cofactor>
    <text evidence="5">Divalent metal ions. Mg(2+) is the most effective.</text>
</comment>
<dbReference type="WBParaSite" id="HNAJ_0000243301-mRNA-1">
    <property type="protein sequence ID" value="HNAJ_0000243301-mRNA-1"/>
    <property type="gene ID" value="HNAJ_0000243301"/>
</dbReference>
<dbReference type="InterPro" id="IPR023214">
    <property type="entry name" value="HAD_sf"/>
</dbReference>
<dbReference type="InterPro" id="IPR036412">
    <property type="entry name" value="HAD-like_sf"/>
</dbReference>
<dbReference type="Proteomes" id="UP000278807">
    <property type="component" value="Unassembled WGS sequence"/>
</dbReference>
<feature type="active site" description="Nucleophile" evidence="3">
    <location>
        <position position="11"/>
    </location>
</feature>
<evidence type="ECO:0000256" key="3">
    <source>
        <dbReference type="PIRSR" id="PIRSR000915-1"/>
    </source>
</evidence>
<dbReference type="InterPro" id="IPR006349">
    <property type="entry name" value="PGP_euk"/>
</dbReference>
<evidence type="ECO:0000313" key="7">
    <source>
        <dbReference type="Proteomes" id="UP000278807"/>
    </source>
</evidence>